<dbReference type="InterPro" id="IPR033900">
    <property type="entry name" value="Gram_neg_porin_domain"/>
</dbReference>
<dbReference type="SUPFAM" id="SSF56935">
    <property type="entry name" value="Porins"/>
    <property type="match status" value="1"/>
</dbReference>
<feature type="chain" id="PRO_5021962075" evidence="1">
    <location>
        <begin position="21"/>
        <end position="347"/>
    </location>
</feature>
<dbReference type="Proteomes" id="UP000317365">
    <property type="component" value="Chromosome"/>
</dbReference>
<keyword evidence="4" id="KW-1185">Reference proteome</keyword>
<dbReference type="Gene3D" id="2.40.160.10">
    <property type="entry name" value="Porin"/>
    <property type="match status" value="1"/>
</dbReference>
<feature type="signal peptide" evidence="1">
    <location>
        <begin position="1"/>
        <end position="20"/>
    </location>
</feature>
<dbReference type="GO" id="GO:0016020">
    <property type="term" value="C:membrane"/>
    <property type="evidence" value="ECO:0007669"/>
    <property type="project" value="InterPro"/>
</dbReference>
<dbReference type="PROSITE" id="PS51257">
    <property type="entry name" value="PROKAR_LIPOPROTEIN"/>
    <property type="match status" value="1"/>
</dbReference>
<gene>
    <name evidence="3" type="ORF">EXZ61_17065</name>
</gene>
<dbReference type="GO" id="GO:0015288">
    <property type="term" value="F:porin activity"/>
    <property type="evidence" value="ECO:0007669"/>
    <property type="project" value="InterPro"/>
</dbReference>
<evidence type="ECO:0000313" key="3">
    <source>
        <dbReference type="EMBL" id="QDL55743.1"/>
    </source>
</evidence>
<organism evidence="3 4">
    <name type="scientific">Rhodoferax aquaticus</name>
    <dbReference type="NCBI Taxonomy" id="2527691"/>
    <lineage>
        <taxon>Bacteria</taxon>
        <taxon>Pseudomonadati</taxon>
        <taxon>Pseudomonadota</taxon>
        <taxon>Betaproteobacteria</taxon>
        <taxon>Burkholderiales</taxon>
        <taxon>Comamonadaceae</taxon>
        <taxon>Rhodoferax</taxon>
    </lineage>
</organism>
<sequence length="347" mass="35341">MMKKTLVAVAVLAACSASFAQVTMSGKLGFSYQKNAKAATGAANHGMQMADGDVGFKAVEDIGGGVSVSADARLKLRGRDTTVTARDAILGVKGSNFGLTLASVEVASPLFAGHAGAPVSLATGHDNDGNRAPLDTTYNADVATLSIPFGAFTGSLAYSEVNNGKGIFGTNTVVGTQDTSGGNNSGLTSTGLGLAYVDGPVAVAVDFTVFAATAATPLFTAAQLNLADGLARTTLTGTYDFGVAKVGLGLQTKNHGLPNQYTLGLNVPVGAISFGLIYSARNSQEADASVGLGKEDARSAAAVGLDYNFSKTTALNVSYGTYTGSNTTIGGKETLENEYRIRLMKKF</sequence>
<dbReference type="AlphaFoldDB" id="A0A515ET53"/>
<dbReference type="RefSeq" id="WP_142812897.1">
    <property type="nucleotide sequence ID" value="NZ_CP036282.1"/>
</dbReference>
<keyword evidence="1" id="KW-0732">Signal</keyword>
<dbReference type="EMBL" id="CP036282">
    <property type="protein sequence ID" value="QDL55743.1"/>
    <property type="molecule type" value="Genomic_DNA"/>
</dbReference>
<protein>
    <submittedName>
        <fullName evidence="3">Porin</fullName>
    </submittedName>
</protein>
<reference evidence="4" key="2">
    <citation type="journal article" date="2020" name="Int. J. Syst. Evol. Microbiol.">
        <title>Genomic insights into a novel species Rhodoferax aquaticus sp. nov., isolated from freshwater.</title>
        <authorList>
            <person name="Li T."/>
            <person name="Zhuo Y."/>
            <person name="Jin C.Z."/>
            <person name="Wu X."/>
            <person name="Ko S.R."/>
            <person name="Jin F.J."/>
            <person name="Ahn C.Y."/>
            <person name="Oh H.M."/>
            <person name="Lee H.G."/>
            <person name="Jin L."/>
        </authorList>
    </citation>
    <scope>NUCLEOTIDE SEQUENCE [LARGE SCALE GENOMIC DNA]</scope>
    <source>
        <strain evidence="4">Gr-4</strain>
    </source>
</reference>
<reference evidence="4" key="1">
    <citation type="submission" date="2019-02" db="EMBL/GenBank/DDBJ databases">
        <title>Complete genome sequence of Rhodoferax sp. Gr-4.</title>
        <authorList>
            <person name="Jin L."/>
        </authorList>
    </citation>
    <scope>NUCLEOTIDE SEQUENCE [LARGE SCALE GENOMIC DNA]</scope>
    <source>
        <strain evidence="4">Gr-4</strain>
    </source>
</reference>
<dbReference type="InterPro" id="IPR023614">
    <property type="entry name" value="Porin_dom_sf"/>
</dbReference>
<proteinExistence type="predicted"/>
<feature type="domain" description="Porin" evidence="2">
    <location>
        <begin position="8"/>
        <end position="326"/>
    </location>
</feature>
<dbReference type="Pfam" id="PF13609">
    <property type="entry name" value="Porin_4"/>
    <property type="match status" value="1"/>
</dbReference>
<dbReference type="KEGG" id="rhg:EXZ61_17065"/>
<accession>A0A515ET53</accession>
<name>A0A515ET53_9BURK</name>
<evidence type="ECO:0000259" key="2">
    <source>
        <dbReference type="Pfam" id="PF13609"/>
    </source>
</evidence>
<evidence type="ECO:0000313" key="4">
    <source>
        <dbReference type="Proteomes" id="UP000317365"/>
    </source>
</evidence>
<evidence type="ECO:0000256" key="1">
    <source>
        <dbReference type="SAM" id="SignalP"/>
    </source>
</evidence>